<organism evidence="1 2">
    <name type="scientific">Nyctereutes procyonoides</name>
    <name type="common">Raccoon dog</name>
    <name type="synonym">Canis procyonoides</name>
    <dbReference type="NCBI Taxonomy" id="34880"/>
    <lineage>
        <taxon>Eukaryota</taxon>
        <taxon>Metazoa</taxon>
        <taxon>Chordata</taxon>
        <taxon>Craniata</taxon>
        <taxon>Vertebrata</taxon>
        <taxon>Euteleostomi</taxon>
        <taxon>Mammalia</taxon>
        <taxon>Eutheria</taxon>
        <taxon>Laurasiatheria</taxon>
        <taxon>Carnivora</taxon>
        <taxon>Caniformia</taxon>
        <taxon>Canidae</taxon>
        <taxon>Nyctereutes</taxon>
    </lineage>
</organism>
<evidence type="ECO:0000313" key="2">
    <source>
        <dbReference type="Proteomes" id="UP000645828"/>
    </source>
</evidence>
<evidence type="ECO:0000313" key="1">
    <source>
        <dbReference type="EMBL" id="CAD7684600.1"/>
    </source>
</evidence>
<reference evidence="1" key="1">
    <citation type="submission" date="2020-12" db="EMBL/GenBank/DDBJ databases">
        <authorList>
            <consortium name="Molecular Ecology Group"/>
        </authorList>
    </citation>
    <scope>NUCLEOTIDE SEQUENCE</scope>
    <source>
        <strain evidence="1">TBG_1078</strain>
    </source>
</reference>
<gene>
    <name evidence="1" type="ORF">NYPRO_LOCUS17393</name>
</gene>
<sequence length="104" mass="11976">MQKLSGFWRPGYCQTEVVFLPSKALTLRQLGVSWRNFIYSVNVVLTGQSGIFWSAPMRSSVTCVLPIPQRKMRERSRLHAGSQMWDSILGLWDHALSQRQTLNH</sequence>
<keyword evidence="2" id="KW-1185">Reference proteome</keyword>
<dbReference type="Proteomes" id="UP000645828">
    <property type="component" value="Unassembled WGS sequence"/>
</dbReference>
<name>A0A811Z742_NYCPR</name>
<dbReference type="AlphaFoldDB" id="A0A811Z742"/>
<proteinExistence type="predicted"/>
<comment type="caution">
    <text evidence="1">The sequence shown here is derived from an EMBL/GenBank/DDBJ whole genome shotgun (WGS) entry which is preliminary data.</text>
</comment>
<dbReference type="EMBL" id="CAJHUB010000758">
    <property type="protein sequence ID" value="CAD7684600.1"/>
    <property type="molecule type" value="Genomic_DNA"/>
</dbReference>
<accession>A0A811Z742</accession>
<protein>
    <submittedName>
        <fullName evidence="1">(raccoon dog) hypothetical protein</fullName>
    </submittedName>
</protein>